<accession>A0A7J9P0L4</accession>
<protein>
    <recommendedName>
        <fullName evidence="1">Thoeris protein ThsB TIR-like domain-containing protein</fullName>
    </recommendedName>
</protein>
<evidence type="ECO:0000313" key="2">
    <source>
        <dbReference type="EMBL" id="MBA2851576.1"/>
    </source>
</evidence>
<comment type="caution">
    <text evidence="2">The sequence shown here is derived from an EMBL/GenBank/DDBJ whole genome shotgun (WGS) entry which is preliminary data.</text>
</comment>
<gene>
    <name evidence="2" type="ORF">HNP86_001729</name>
</gene>
<name>A0A7J9P0L4_METMI</name>
<sequence>MAYRTGTYVAFNGCGTTDPTASDRKYFEMLKAWSASKNVDFNLNDSHDKTSSVNDSSSLKTLKDRLMERMRKSKNMLVIISEVSNQDRGLLPFEIENGVDTYGMPVIMAYTDGYGDDPLKKHKLWPKSLKNRIDSKAVKTIHVPFKLENIKQAVETYGVNNMPRNHITKL</sequence>
<dbReference type="InterPro" id="IPR015032">
    <property type="entry name" value="ThsB__TIR-like_domain"/>
</dbReference>
<feature type="domain" description="Thoeris protein ThsB TIR-like" evidence="1">
    <location>
        <begin position="9"/>
        <end position="113"/>
    </location>
</feature>
<dbReference type="Proteomes" id="UP000564425">
    <property type="component" value="Unassembled WGS sequence"/>
</dbReference>
<evidence type="ECO:0000313" key="3">
    <source>
        <dbReference type="Proteomes" id="UP000564425"/>
    </source>
</evidence>
<proteinExistence type="predicted"/>
<dbReference type="Pfam" id="PF08937">
    <property type="entry name" value="ThsB_TIR"/>
    <property type="match status" value="1"/>
</dbReference>
<dbReference type="AlphaFoldDB" id="A0A7J9P0L4"/>
<dbReference type="EMBL" id="JACDUH010000002">
    <property type="protein sequence ID" value="MBA2851576.1"/>
    <property type="molecule type" value="Genomic_DNA"/>
</dbReference>
<reference evidence="2 3" key="1">
    <citation type="submission" date="2020-07" db="EMBL/GenBank/DDBJ databases">
        <title>Genomic Encyclopedia of Type Strains, Phase IV (KMG-V): Genome sequencing to study the core and pangenomes of soil and plant-associated prokaryotes.</title>
        <authorList>
            <person name="Whitman W."/>
        </authorList>
    </citation>
    <scope>NUCLEOTIDE SEQUENCE [LARGE SCALE GENOMIC DNA]</scope>
    <source>
        <strain evidence="2 3">A1</strain>
    </source>
</reference>
<evidence type="ECO:0000259" key="1">
    <source>
        <dbReference type="Pfam" id="PF08937"/>
    </source>
</evidence>
<organism evidence="2 3">
    <name type="scientific">Methanococcus maripaludis</name>
    <name type="common">Methanococcus deltae</name>
    <dbReference type="NCBI Taxonomy" id="39152"/>
    <lineage>
        <taxon>Archaea</taxon>
        <taxon>Methanobacteriati</taxon>
        <taxon>Methanobacteriota</taxon>
        <taxon>Methanomada group</taxon>
        <taxon>Methanococci</taxon>
        <taxon>Methanococcales</taxon>
        <taxon>Methanococcaceae</taxon>
        <taxon>Methanococcus</taxon>
    </lineage>
</organism>
<dbReference type="RefSeq" id="WP_181501383.1">
    <property type="nucleotide sequence ID" value="NZ_JACDUH010000002.1"/>
</dbReference>
<dbReference type="Gene3D" id="3.40.50.11200">
    <property type="match status" value="1"/>
</dbReference>